<keyword evidence="1" id="KW-0732">Signal</keyword>
<dbReference type="CDD" id="cd15830">
    <property type="entry name" value="BamD"/>
    <property type="match status" value="1"/>
</dbReference>
<reference evidence="7" key="1">
    <citation type="submission" date="2018-06" db="EMBL/GenBank/DDBJ databases">
        <authorList>
            <person name="Zhirakovskaya E."/>
        </authorList>
    </citation>
    <scope>NUCLEOTIDE SEQUENCE</scope>
</reference>
<dbReference type="PANTHER" id="PTHR37423">
    <property type="entry name" value="SOLUBLE LYTIC MUREIN TRANSGLYCOSYLASE-RELATED"/>
    <property type="match status" value="1"/>
</dbReference>
<dbReference type="Pfam" id="PF13525">
    <property type="entry name" value="YfiO"/>
    <property type="match status" value="1"/>
</dbReference>
<dbReference type="InterPro" id="IPR011990">
    <property type="entry name" value="TPR-like_helical_dom_sf"/>
</dbReference>
<keyword evidence="2" id="KW-0472">Membrane</keyword>
<organism evidence="7">
    <name type="scientific">hydrothermal vent metagenome</name>
    <dbReference type="NCBI Taxonomy" id="652676"/>
    <lineage>
        <taxon>unclassified sequences</taxon>
        <taxon>metagenomes</taxon>
        <taxon>ecological metagenomes</taxon>
    </lineage>
</organism>
<evidence type="ECO:0000256" key="2">
    <source>
        <dbReference type="ARBA" id="ARBA00023136"/>
    </source>
</evidence>
<keyword evidence="5" id="KW-0449">Lipoprotein</keyword>
<feature type="domain" description="Outer membrane lipoprotein BamD-like" evidence="6">
    <location>
        <begin position="42"/>
        <end position="247"/>
    </location>
</feature>
<dbReference type="InterPro" id="IPR017689">
    <property type="entry name" value="BamD"/>
</dbReference>
<dbReference type="Gene3D" id="1.25.40.10">
    <property type="entry name" value="Tetratricopeptide repeat domain"/>
    <property type="match status" value="1"/>
</dbReference>
<protein>
    <submittedName>
        <fullName evidence="7">Outer membrane beta-barrel assembly protein BamD</fullName>
    </submittedName>
</protein>
<sequence length="267" mass="31070">MNILSMNLSNWTRFLSNIILISISLFILQGCAGMDSENLPEDITAAELYKEAKNHLKDSNYEDAIKLYEQIESRYPYGKYAERAQLEIAYAYYKDNEPETAILSADRFIKLRPNHPNVDYLYYLKGLAAFDANSSFFSKLFNQDEAERDPKAARQAFQYFAELLKRYPKSQYRNDAIKRMKLLRDNLARYEVFVAKYYMNRNAYLAAVNRAKYVLQNYPKTKSIPDALGVMVLGYRKLGLKNLEKDALRVLQLNYPNHPAALNVMKN</sequence>
<name>A0A3B0ZUM7_9ZZZZ</name>
<dbReference type="GO" id="GO:0051205">
    <property type="term" value="P:protein insertion into membrane"/>
    <property type="evidence" value="ECO:0007669"/>
    <property type="project" value="TreeGrafter"/>
</dbReference>
<dbReference type="GO" id="GO:1990063">
    <property type="term" value="C:Bam protein complex"/>
    <property type="evidence" value="ECO:0007669"/>
    <property type="project" value="TreeGrafter"/>
</dbReference>
<dbReference type="SUPFAM" id="SSF48452">
    <property type="entry name" value="TPR-like"/>
    <property type="match status" value="1"/>
</dbReference>
<keyword evidence="4" id="KW-0998">Cell outer membrane</keyword>
<evidence type="ECO:0000256" key="4">
    <source>
        <dbReference type="ARBA" id="ARBA00023237"/>
    </source>
</evidence>
<evidence type="ECO:0000313" key="7">
    <source>
        <dbReference type="EMBL" id="VAW91753.1"/>
    </source>
</evidence>
<dbReference type="PANTHER" id="PTHR37423:SF1">
    <property type="entry name" value="OUTER MEMBRANE PROTEIN ASSEMBLY FACTOR BAMD"/>
    <property type="match status" value="1"/>
</dbReference>
<evidence type="ECO:0000256" key="3">
    <source>
        <dbReference type="ARBA" id="ARBA00023139"/>
    </source>
</evidence>
<evidence type="ECO:0000256" key="1">
    <source>
        <dbReference type="ARBA" id="ARBA00022729"/>
    </source>
</evidence>
<gene>
    <name evidence="7" type="ORF">MNBD_GAMMA23-115</name>
</gene>
<dbReference type="InterPro" id="IPR039565">
    <property type="entry name" value="BamD-like"/>
</dbReference>
<dbReference type="EMBL" id="UOFT01000016">
    <property type="protein sequence ID" value="VAW91753.1"/>
    <property type="molecule type" value="Genomic_DNA"/>
</dbReference>
<accession>A0A3B0ZUM7</accession>
<dbReference type="HAMAP" id="MF_00922">
    <property type="entry name" value="OM_assembly_BamD"/>
    <property type="match status" value="1"/>
</dbReference>
<dbReference type="NCBIfam" id="TIGR03302">
    <property type="entry name" value="OM_YfiO"/>
    <property type="match status" value="1"/>
</dbReference>
<dbReference type="AlphaFoldDB" id="A0A3B0ZUM7"/>
<keyword evidence="3" id="KW-0564">Palmitate</keyword>
<evidence type="ECO:0000256" key="5">
    <source>
        <dbReference type="ARBA" id="ARBA00023288"/>
    </source>
</evidence>
<proteinExistence type="inferred from homology"/>
<evidence type="ECO:0000259" key="6">
    <source>
        <dbReference type="Pfam" id="PF13525"/>
    </source>
</evidence>